<dbReference type="RefSeq" id="XP_015665379.1">
    <property type="nucleotide sequence ID" value="XM_015797371.1"/>
</dbReference>
<name>A0A0M9GBD6_LEPPY</name>
<dbReference type="EMBL" id="LGTL01000001">
    <property type="protein sequence ID" value="KPA86940.1"/>
    <property type="molecule type" value="Genomic_DNA"/>
</dbReference>
<gene>
    <name evidence="2" type="ORF">ABB37_00967</name>
</gene>
<keyword evidence="3" id="KW-1185">Reference proteome</keyword>
<dbReference type="GeneID" id="26901264"/>
<dbReference type="AlphaFoldDB" id="A0A0M9GBD6"/>
<feature type="compositionally biased region" description="Basic and acidic residues" evidence="1">
    <location>
        <begin position="193"/>
        <end position="217"/>
    </location>
</feature>
<reference evidence="2 3" key="1">
    <citation type="submission" date="2015-07" db="EMBL/GenBank/DDBJ databases">
        <title>High-quality genome of monoxenous trypanosomatid Leptomonas pyrrhocoris.</title>
        <authorList>
            <person name="Flegontov P."/>
            <person name="Butenko A."/>
            <person name="Firsov S."/>
            <person name="Vlcek C."/>
            <person name="Logacheva M.D."/>
            <person name="Field M."/>
            <person name="Filatov D."/>
            <person name="Flegontova O."/>
            <person name="Gerasimov E."/>
            <person name="Jackson A.P."/>
            <person name="Kelly S."/>
            <person name="Opperdoes F."/>
            <person name="O'Reilly A."/>
            <person name="Votypka J."/>
            <person name="Yurchenko V."/>
            <person name="Lukes J."/>
        </authorList>
    </citation>
    <scope>NUCLEOTIDE SEQUENCE [LARGE SCALE GENOMIC DNA]</scope>
    <source>
        <strain evidence="2">H10</strain>
    </source>
</reference>
<dbReference type="OMA" id="SECTESW"/>
<feature type="region of interest" description="Disordered" evidence="1">
    <location>
        <begin position="99"/>
        <end position="134"/>
    </location>
</feature>
<evidence type="ECO:0000256" key="1">
    <source>
        <dbReference type="SAM" id="MobiDB-lite"/>
    </source>
</evidence>
<proteinExistence type="predicted"/>
<evidence type="ECO:0000313" key="2">
    <source>
        <dbReference type="EMBL" id="KPA86940.1"/>
    </source>
</evidence>
<dbReference type="Proteomes" id="UP000037923">
    <property type="component" value="Unassembled WGS sequence"/>
</dbReference>
<dbReference type="VEuPathDB" id="TriTrypDB:LpyrH10_01_9670"/>
<sequence>MGTRSSRPARNEPPHSNSSTPLYLASPCSTQPSTIAGKDAPSSECTESWGGSTHHHHHRRPPSSGLDDLPTLAKDETAAREQKGNYFSNDYKRQLAQRKAAMRYAKTQHTAQPPSSLTPESALSSHLGKEDVSPVAASQVGVALSDDTVGGYDHRSTAPSVVSDASVRTVAHKPLPRQDGSSKWTPTARWKAKKDSASSRRLRRSDEGADSTRDERRRDLDSGGFFPFLLFDASYANCSGWGWGLDGGDDCGGGWDGGDANCLI</sequence>
<accession>A0A0M9GBD6</accession>
<organism evidence="2 3">
    <name type="scientific">Leptomonas pyrrhocoris</name>
    <name type="common">Firebug parasite</name>
    <dbReference type="NCBI Taxonomy" id="157538"/>
    <lineage>
        <taxon>Eukaryota</taxon>
        <taxon>Discoba</taxon>
        <taxon>Euglenozoa</taxon>
        <taxon>Kinetoplastea</taxon>
        <taxon>Metakinetoplastina</taxon>
        <taxon>Trypanosomatida</taxon>
        <taxon>Trypanosomatidae</taxon>
        <taxon>Leishmaniinae</taxon>
        <taxon>Leptomonas</taxon>
    </lineage>
</organism>
<evidence type="ECO:0000313" key="3">
    <source>
        <dbReference type="Proteomes" id="UP000037923"/>
    </source>
</evidence>
<feature type="compositionally biased region" description="Polar residues" evidence="1">
    <location>
        <begin position="1"/>
        <end position="34"/>
    </location>
</feature>
<protein>
    <submittedName>
        <fullName evidence="2">Uncharacterized protein</fullName>
    </submittedName>
</protein>
<feature type="region of interest" description="Disordered" evidence="1">
    <location>
        <begin position="148"/>
        <end position="217"/>
    </location>
</feature>
<comment type="caution">
    <text evidence="2">The sequence shown here is derived from an EMBL/GenBank/DDBJ whole genome shotgun (WGS) entry which is preliminary data.</text>
</comment>
<feature type="compositionally biased region" description="Polar residues" evidence="1">
    <location>
        <begin position="107"/>
        <end position="124"/>
    </location>
</feature>
<feature type="region of interest" description="Disordered" evidence="1">
    <location>
        <begin position="1"/>
        <end position="70"/>
    </location>
</feature>
<dbReference type="OrthoDB" id="10630818at2759"/>